<dbReference type="OMA" id="ICESARV"/>
<dbReference type="InterPro" id="IPR023584">
    <property type="entry name" value="Ribosome_recyc_fac_dom"/>
</dbReference>
<dbReference type="InterPro" id="IPR002661">
    <property type="entry name" value="Ribosome_recyc_fac"/>
</dbReference>
<dbReference type="GO" id="GO:0005739">
    <property type="term" value="C:mitochondrion"/>
    <property type="evidence" value="ECO:0007669"/>
    <property type="project" value="TreeGrafter"/>
</dbReference>
<organism evidence="6 7">
    <name type="scientific">Syncephalastrum racemosum</name>
    <name type="common">Filamentous fungus</name>
    <dbReference type="NCBI Taxonomy" id="13706"/>
    <lineage>
        <taxon>Eukaryota</taxon>
        <taxon>Fungi</taxon>
        <taxon>Fungi incertae sedis</taxon>
        <taxon>Mucoromycota</taxon>
        <taxon>Mucoromycotina</taxon>
        <taxon>Mucoromycetes</taxon>
        <taxon>Mucorales</taxon>
        <taxon>Syncephalastraceae</taxon>
        <taxon>Syncephalastrum</taxon>
    </lineage>
</organism>
<dbReference type="OrthoDB" id="407355at2759"/>
<dbReference type="PANTHER" id="PTHR20982:SF3">
    <property type="entry name" value="MITOCHONDRIAL RIBOSOME RECYCLING FACTOR PSEUDO 1"/>
    <property type="match status" value="1"/>
</dbReference>
<feature type="region of interest" description="Disordered" evidence="4">
    <location>
        <begin position="130"/>
        <end position="150"/>
    </location>
</feature>
<feature type="domain" description="Ribosome recycling factor" evidence="5">
    <location>
        <begin position="20"/>
        <end position="179"/>
    </location>
</feature>
<dbReference type="SUPFAM" id="SSF55194">
    <property type="entry name" value="Ribosome recycling factor, RRF"/>
    <property type="match status" value="1"/>
</dbReference>
<dbReference type="STRING" id="13706.A0A1X2HII6"/>
<dbReference type="GO" id="GO:0043023">
    <property type="term" value="F:ribosomal large subunit binding"/>
    <property type="evidence" value="ECO:0007669"/>
    <property type="project" value="TreeGrafter"/>
</dbReference>
<sequence>MNFNEDKLQERMDNTVAHMQSQLATLRVGRANPALLDKVIVRVENMNLSLRDLAQVTIRDPQTLLVAVYDPEYRSEVEKAIRNADLNLNPVIDKEMIRVPIPKATKDTKDKMAKTARDIGEQTKSKIRTIRQDGMKQLKQDSKSSPADEVKRLEKLVQTLTDKHNKSIDETIKSKIQDIQS</sequence>
<accession>A0A1X2HII6</accession>
<protein>
    <submittedName>
        <fullName evidence="6">Ribosome recycling factor domain-containing protein</fullName>
    </submittedName>
</protein>
<dbReference type="InParanoid" id="A0A1X2HII6"/>
<dbReference type="Gene3D" id="1.10.132.20">
    <property type="entry name" value="Ribosome-recycling factor"/>
    <property type="match status" value="1"/>
</dbReference>
<evidence type="ECO:0000256" key="3">
    <source>
        <dbReference type="ARBA" id="ARBA00024909"/>
    </source>
</evidence>
<comment type="similarity">
    <text evidence="1">Belongs to the RRF family.</text>
</comment>
<evidence type="ECO:0000313" key="7">
    <source>
        <dbReference type="Proteomes" id="UP000242180"/>
    </source>
</evidence>
<dbReference type="PANTHER" id="PTHR20982">
    <property type="entry name" value="RIBOSOME RECYCLING FACTOR"/>
    <property type="match status" value="1"/>
</dbReference>
<comment type="caution">
    <text evidence="6">The sequence shown here is derived from an EMBL/GenBank/DDBJ whole genome shotgun (WGS) entry which is preliminary data.</text>
</comment>
<evidence type="ECO:0000256" key="1">
    <source>
        <dbReference type="ARBA" id="ARBA00005912"/>
    </source>
</evidence>
<dbReference type="AlphaFoldDB" id="A0A1X2HII6"/>
<evidence type="ECO:0000259" key="5">
    <source>
        <dbReference type="Pfam" id="PF01765"/>
    </source>
</evidence>
<dbReference type="InterPro" id="IPR036191">
    <property type="entry name" value="RRF_sf"/>
</dbReference>
<keyword evidence="2" id="KW-0648">Protein biosynthesis</keyword>
<dbReference type="Gene3D" id="3.30.1360.40">
    <property type="match status" value="1"/>
</dbReference>
<dbReference type="EMBL" id="MCGN01000003">
    <property type="protein sequence ID" value="ORY98914.1"/>
    <property type="molecule type" value="Genomic_DNA"/>
</dbReference>
<comment type="function">
    <text evidence="3">Necessary for protein synthesis in mitochondria. Functions as a ribosome recycling factor in mitochondria.</text>
</comment>
<evidence type="ECO:0000313" key="6">
    <source>
        <dbReference type="EMBL" id="ORY98914.1"/>
    </source>
</evidence>
<name>A0A1X2HII6_SYNRA</name>
<dbReference type="FunFam" id="3.30.1360.40:FF:000001">
    <property type="entry name" value="Ribosome-recycling factor"/>
    <property type="match status" value="1"/>
</dbReference>
<proteinExistence type="inferred from homology"/>
<dbReference type="Proteomes" id="UP000242180">
    <property type="component" value="Unassembled WGS sequence"/>
</dbReference>
<keyword evidence="7" id="KW-1185">Reference proteome</keyword>
<gene>
    <name evidence="6" type="ORF">BCR43DRAFT_488394</name>
</gene>
<dbReference type="GO" id="GO:0006412">
    <property type="term" value="P:translation"/>
    <property type="evidence" value="ECO:0007669"/>
    <property type="project" value="UniProtKB-KW"/>
</dbReference>
<evidence type="ECO:0000256" key="2">
    <source>
        <dbReference type="ARBA" id="ARBA00022917"/>
    </source>
</evidence>
<evidence type="ECO:0000256" key="4">
    <source>
        <dbReference type="SAM" id="MobiDB-lite"/>
    </source>
</evidence>
<reference evidence="6 7" key="1">
    <citation type="submission" date="2016-07" db="EMBL/GenBank/DDBJ databases">
        <title>Pervasive Adenine N6-methylation of Active Genes in Fungi.</title>
        <authorList>
            <consortium name="DOE Joint Genome Institute"/>
            <person name="Mondo S.J."/>
            <person name="Dannebaum R.O."/>
            <person name="Kuo R.C."/>
            <person name="Labutti K."/>
            <person name="Haridas S."/>
            <person name="Kuo A."/>
            <person name="Salamov A."/>
            <person name="Ahrendt S.R."/>
            <person name="Lipzen A."/>
            <person name="Sullivan W."/>
            <person name="Andreopoulos W.B."/>
            <person name="Clum A."/>
            <person name="Lindquist E."/>
            <person name="Daum C."/>
            <person name="Ramamoorthy G.K."/>
            <person name="Gryganskyi A."/>
            <person name="Culley D."/>
            <person name="Magnuson J.K."/>
            <person name="James T.Y."/>
            <person name="O'Malley M.A."/>
            <person name="Stajich J.E."/>
            <person name="Spatafora J.W."/>
            <person name="Visel A."/>
            <person name="Grigoriev I.V."/>
        </authorList>
    </citation>
    <scope>NUCLEOTIDE SEQUENCE [LARGE SCALE GENOMIC DNA]</scope>
    <source>
        <strain evidence="6 7">NRRL 2496</strain>
    </source>
</reference>
<dbReference type="Pfam" id="PF01765">
    <property type="entry name" value="RRF"/>
    <property type="match status" value="1"/>
</dbReference>